<dbReference type="PATRIC" id="fig|1423774.3.peg.1050"/>
<dbReference type="AlphaFoldDB" id="A0A0R1WRG9"/>
<accession>A0A0R1WRG9</accession>
<protein>
    <submittedName>
        <fullName evidence="1">Minor capsid protein</fullName>
    </submittedName>
</protein>
<dbReference type="GO" id="GO:0005198">
    <property type="term" value="F:structural molecule activity"/>
    <property type="evidence" value="ECO:0007669"/>
    <property type="project" value="InterPro"/>
</dbReference>
<evidence type="ECO:0000313" key="1">
    <source>
        <dbReference type="EMBL" id="KRM18459.1"/>
    </source>
</evidence>
<proteinExistence type="predicted"/>
<dbReference type="Proteomes" id="UP000051302">
    <property type="component" value="Unassembled WGS sequence"/>
</dbReference>
<evidence type="ECO:0000313" key="2">
    <source>
        <dbReference type="Proteomes" id="UP000051302"/>
    </source>
</evidence>
<name>A0A0R1WRG9_9LACO</name>
<comment type="caution">
    <text evidence="1">The sequence shown here is derived from an EMBL/GenBank/DDBJ whole genome shotgun (WGS) entry which is preliminary data.</text>
</comment>
<sequence>MIMKLDAWELELLAASSTEKIKVVEDEVWGIIVKVLSNAIDKNSLEDSSSTQEWLNELLEYRNLLKDKTSPPIRFAFNEAIKKLQNQMDDQSNLNMDVEETWLADQVKKKLLTPAPAINKSIKVKKVINQHKRDDIKYLALAMNNMTENAFKTFKGIIRDAITQYLRGGLTTQQAITRASYKWADQGIPALIDSAGKHWAPDVYVRLVMSNSINDLYNDVEAARFKEYGGNLVKISSHADCRPTHLKYQDKIYSLAGKTDKYPNLYDSTNYGYGGGLCGINCRHHLMPYIPETGDAFEDKKIDAAENSRNYKIAQQQRGYENKLREAKRRLKSAKAMGDQKQIDQCKKLTNQRSKRLRDFVSSNNLTRETYRER</sequence>
<keyword evidence="2" id="KW-1185">Reference proteome</keyword>
<gene>
    <name evidence="1" type="ORF">FD31_GL001007</name>
</gene>
<dbReference type="InterPro" id="IPR009319">
    <property type="entry name" value="Phage_A118_VSP1"/>
</dbReference>
<dbReference type="EMBL" id="AZFV01000002">
    <property type="protein sequence ID" value="KRM18459.1"/>
    <property type="molecule type" value="Genomic_DNA"/>
</dbReference>
<reference evidence="1 2" key="1">
    <citation type="journal article" date="2015" name="Genome Announc.">
        <title>Expanding the biotechnology potential of lactobacilli through comparative genomics of 213 strains and associated genera.</title>
        <authorList>
            <person name="Sun Z."/>
            <person name="Harris H.M."/>
            <person name="McCann A."/>
            <person name="Guo C."/>
            <person name="Argimon S."/>
            <person name="Zhang W."/>
            <person name="Yang X."/>
            <person name="Jeffery I.B."/>
            <person name="Cooney J.C."/>
            <person name="Kagawa T.F."/>
            <person name="Liu W."/>
            <person name="Song Y."/>
            <person name="Salvetti E."/>
            <person name="Wrobel A."/>
            <person name="Rasinkangas P."/>
            <person name="Parkhill J."/>
            <person name="Rea M.C."/>
            <person name="O'Sullivan O."/>
            <person name="Ritari J."/>
            <person name="Douillard F.P."/>
            <person name="Paul Ross R."/>
            <person name="Yang R."/>
            <person name="Briner A.E."/>
            <person name="Felis G.E."/>
            <person name="de Vos W.M."/>
            <person name="Barrangou R."/>
            <person name="Klaenhammer T.R."/>
            <person name="Caufield P.W."/>
            <person name="Cui Y."/>
            <person name="Zhang H."/>
            <person name="O'Toole P.W."/>
        </authorList>
    </citation>
    <scope>NUCLEOTIDE SEQUENCE [LARGE SCALE GENOMIC DNA]</scope>
    <source>
        <strain evidence="1 2">DSM 16982</strain>
    </source>
</reference>
<dbReference type="Pfam" id="PF06152">
    <property type="entry name" value="Phage_min_cap2"/>
    <property type="match status" value="1"/>
</dbReference>
<organism evidence="1 2">
    <name type="scientific">Companilactobacillus nantensis DSM 16982</name>
    <dbReference type="NCBI Taxonomy" id="1423774"/>
    <lineage>
        <taxon>Bacteria</taxon>
        <taxon>Bacillati</taxon>
        <taxon>Bacillota</taxon>
        <taxon>Bacilli</taxon>
        <taxon>Lactobacillales</taxon>
        <taxon>Lactobacillaceae</taxon>
        <taxon>Companilactobacillus</taxon>
    </lineage>
</organism>
<dbReference type="STRING" id="1423774.FD31_GL001007"/>